<dbReference type="EMBL" id="CP060789">
    <property type="protein sequence ID" value="QNP55202.1"/>
    <property type="molecule type" value="Genomic_DNA"/>
</dbReference>
<evidence type="ECO:0000313" key="1">
    <source>
        <dbReference type="EMBL" id="QNP55202.1"/>
    </source>
</evidence>
<protein>
    <submittedName>
        <fullName evidence="1">Uncharacterized protein</fullName>
    </submittedName>
</protein>
<reference evidence="1 2" key="1">
    <citation type="submission" date="2020-08" db="EMBL/GenBank/DDBJ databases">
        <title>Genome sequence of Tessaracoccus defluvii JCM 17540T.</title>
        <authorList>
            <person name="Hyun D.-W."/>
            <person name="Bae J.-W."/>
        </authorList>
    </citation>
    <scope>NUCLEOTIDE SEQUENCE [LARGE SCALE GENOMIC DNA]</scope>
    <source>
        <strain evidence="1 2">JCM 17540</strain>
    </source>
</reference>
<dbReference type="Proteomes" id="UP000516117">
    <property type="component" value="Chromosome"/>
</dbReference>
<dbReference type="RefSeq" id="WP_187720338.1">
    <property type="nucleotide sequence ID" value="NZ_BAABBL010000007.1"/>
</dbReference>
<evidence type="ECO:0000313" key="2">
    <source>
        <dbReference type="Proteomes" id="UP000516117"/>
    </source>
</evidence>
<organism evidence="1 2">
    <name type="scientific">Tessaracoccus defluvii</name>
    <dbReference type="NCBI Taxonomy" id="1285901"/>
    <lineage>
        <taxon>Bacteria</taxon>
        <taxon>Bacillati</taxon>
        <taxon>Actinomycetota</taxon>
        <taxon>Actinomycetes</taxon>
        <taxon>Propionibacteriales</taxon>
        <taxon>Propionibacteriaceae</taxon>
        <taxon>Tessaracoccus</taxon>
    </lineage>
</organism>
<name>A0A7H0H3T6_9ACTN</name>
<keyword evidence="2" id="KW-1185">Reference proteome</keyword>
<sequence>MVEPIEYLVAFTFDGLRVESVRIADGWHESVPAEHFGTAALASFSEQFLTATRLGGAEAAGTGRLRIPPSVANDLGARAADLAEQAWSLLADATRLLEQGPPEEPETEQFHDIDRHVVVETRDGQLVDIAVNPTLLAADPVRIEGALLSALNQYLDATPRDTPAGRLGVLHREHRLLAEAINEYRERP</sequence>
<accession>A0A7H0H3T6</accession>
<gene>
    <name evidence="1" type="ORF">H9L22_13230</name>
</gene>
<proteinExistence type="predicted"/>
<dbReference type="KEGG" id="tdf:H9L22_13230"/>
<dbReference type="AlphaFoldDB" id="A0A7H0H3T6"/>